<dbReference type="GO" id="GO:0019592">
    <property type="term" value="P:mannitol catabolic process"/>
    <property type="evidence" value="ECO:0007669"/>
    <property type="project" value="TreeGrafter"/>
</dbReference>
<evidence type="ECO:0000256" key="5">
    <source>
        <dbReference type="ARBA" id="ARBA00023027"/>
    </source>
</evidence>
<dbReference type="InterPro" id="IPR008927">
    <property type="entry name" value="6-PGluconate_DH-like_C_sf"/>
</dbReference>
<dbReference type="InterPro" id="IPR023027">
    <property type="entry name" value="Mannitol_DH_CS"/>
</dbReference>
<dbReference type="Gene3D" id="3.40.50.720">
    <property type="entry name" value="NAD(P)-binding Rossmann-like Domain"/>
    <property type="match status" value="1"/>
</dbReference>
<evidence type="ECO:0000256" key="1">
    <source>
        <dbReference type="ARBA" id="ARBA00006541"/>
    </source>
</evidence>
<keyword evidence="12" id="KW-1185">Reference proteome</keyword>
<dbReference type="Pfam" id="PF08125">
    <property type="entry name" value="Mannitol_dh_C"/>
    <property type="match status" value="1"/>
</dbReference>
<dbReference type="EMBL" id="FNOJ01000013">
    <property type="protein sequence ID" value="SDW75440.1"/>
    <property type="molecule type" value="Genomic_DNA"/>
</dbReference>
<keyword evidence="4 7" id="KW-0560">Oxidoreductase</keyword>
<dbReference type="InterPro" id="IPR023028">
    <property type="entry name" value="Mannitol_1_phos_5_DH"/>
</dbReference>
<dbReference type="STRING" id="89784.SAMN04489725_11367"/>
<gene>
    <name evidence="7 10" type="primary">mtlD</name>
    <name evidence="10" type="ORF">Heshes_24920</name>
    <name evidence="11" type="ORF">SAMN04489725_11367</name>
</gene>
<keyword evidence="5 7" id="KW-0520">NAD</keyword>
<reference evidence="11" key="1">
    <citation type="submission" date="2016-10" db="EMBL/GenBank/DDBJ databases">
        <authorList>
            <person name="de Groot N.N."/>
        </authorList>
    </citation>
    <scope>NUCLEOTIDE SEQUENCE [LARGE SCALE GENOMIC DNA]</scope>
    <source>
        <strain evidence="11">DSM 12489</strain>
    </source>
</reference>
<dbReference type="PRINTS" id="PR00084">
    <property type="entry name" value="MTLDHDRGNASE"/>
</dbReference>
<dbReference type="RefSeq" id="WP_074693406.1">
    <property type="nucleotide sequence ID" value="NZ_BSRA01000017.1"/>
</dbReference>
<dbReference type="PANTHER" id="PTHR30524">
    <property type="entry name" value="MANNITOL-1-PHOSPHATE 5-DEHYDROGENASE"/>
    <property type="match status" value="1"/>
</dbReference>
<dbReference type="EMBL" id="BSRA01000017">
    <property type="protein sequence ID" value="GLV14808.1"/>
    <property type="molecule type" value="Genomic_DNA"/>
</dbReference>
<evidence type="ECO:0000256" key="6">
    <source>
        <dbReference type="ARBA" id="ARBA00048615"/>
    </source>
</evidence>
<dbReference type="Proteomes" id="UP001157137">
    <property type="component" value="Unassembled WGS sequence"/>
</dbReference>
<evidence type="ECO:0000259" key="9">
    <source>
        <dbReference type="Pfam" id="PF08125"/>
    </source>
</evidence>
<name>A0A1H2W4D8_9BACL</name>
<protein>
    <recommendedName>
        <fullName evidence="3 7">Mannitol-1-phosphate 5-dehydrogenase</fullName>
        <ecNumber evidence="2 7">1.1.1.17</ecNumber>
    </recommendedName>
</protein>
<dbReference type="Pfam" id="PF01232">
    <property type="entry name" value="Mannitol_dh"/>
    <property type="match status" value="1"/>
</dbReference>
<evidence type="ECO:0000313" key="12">
    <source>
        <dbReference type="Proteomes" id="UP000182589"/>
    </source>
</evidence>
<reference evidence="10" key="3">
    <citation type="submission" date="2023-02" db="EMBL/GenBank/DDBJ databases">
        <title>Proposal of a novel subspecies: Alicyclobacillus hesperidum subspecies aegle.</title>
        <authorList>
            <person name="Goto K."/>
            <person name="Fujii T."/>
            <person name="Yasui K."/>
            <person name="Mochida K."/>
            <person name="Kato-Tanaka Y."/>
            <person name="Morohoshi S."/>
            <person name="An S.Y."/>
            <person name="Kasai H."/>
            <person name="Yokota A."/>
        </authorList>
    </citation>
    <scope>NUCLEOTIDE SEQUENCE</scope>
    <source>
        <strain evidence="10">DSM 12766</strain>
    </source>
</reference>
<dbReference type="SUPFAM" id="SSF51735">
    <property type="entry name" value="NAD(P)-binding Rossmann-fold domains"/>
    <property type="match status" value="1"/>
</dbReference>
<dbReference type="Gene3D" id="1.10.1040.10">
    <property type="entry name" value="N-(1-d-carboxylethyl)-l-norvaline Dehydrogenase, domain 2"/>
    <property type="match status" value="1"/>
</dbReference>
<proteinExistence type="inferred from homology"/>
<dbReference type="AlphaFoldDB" id="A0A1H2W4D8"/>
<dbReference type="InterPro" id="IPR013118">
    <property type="entry name" value="Mannitol_DH_C"/>
</dbReference>
<comment type="similarity">
    <text evidence="1 7">Belongs to the mannitol dehydrogenase family.</text>
</comment>
<evidence type="ECO:0000313" key="10">
    <source>
        <dbReference type="EMBL" id="GLV14808.1"/>
    </source>
</evidence>
<evidence type="ECO:0000256" key="7">
    <source>
        <dbReference type="HAMAP-Rule" id="MF_00196"/>
    </source>
</evidence>
<dbReference type="Proteomes" id="UP000182589">
    <property type="component" value="Unassembled WGS sequence"/>
</dbReference>
<dbReference type="EC" id="1.1.1.17" evidence="2 7"/>
<dbReference type="InterPro" id="IPR013131">
    <property type="entry name" value="Mannitol_DH_N"/>
</dbReference>
<evidence type="ECO:0000256" key="4">
    <source>
        <dbReference type="ARBA" id="ARBA00023002"/>
    </source>
</evidence>
<dbReference type="GO" id="GO:0005829">
    <property type="term" value="C:cytosol"/>
    <property type="evidence" value="ECO:0007669"/>
    <property type="project" value="TreeGrafter"/>
</dbReference>
<dbReference type="InterPro" id="IPR013328">
    <property type="entry name" value="6PGD_dom2"/>
</dbReference>
<evidence type="ECO:0000256" key="3">
    <source>
        <dbReference type="ARBA" id="ARBA00016219"/>
    </source>
</evidence>
<evidence type="ECO:0000259" key="8">
    <source>
        <dbReference type="Pfam" id="PF01232"/>
    </source>
</evidence>
<feature type="binding site" evidence="7">
    <location>
        <begin position="4"/>
        <end position="15"/>
    </location>
    <ligand>
        <name>NAD(+)</name>
        <dbReference type="ChEBI" id="CHEBI:57540"/>
    </ligand>
</feature>
<comment type="catalytic activity">
    <reaction evidence="6 7">
        <text>D-mannitol 1-phosphate + NAD(+) = beta-D-fructose 6-phosphate + NADH + H(+)</text>
        <dbReference type="Rhea" id="RHEA:19661"/>
        <dbReference type="ChEBI" id="CHEBI:15378"/>
        <dbReference type="ChEBI" id="CHEBI:57540"/>
        <dbReference type="ChEBI" id="CHEBI:57634"/>
        <dbReference type="ChEBI" id="CHEBI:57945"/>
        <dbReference type="ChEBI" id="CHEBI:61381"/>
        <dbReference type="EC" id="1.1.1.17"/>
    </reaction>
</comment>
<feature type="domain" description="Mannitol dehydrogenase N-terminal" evidence="8">
    <location>
        <begin position="3"/>
        <end position="196"/>
    </location>
</feature>
<evidence type="ECO:0000256" key="2">
    <source>
        <dbReference type="ARBA" id="ARBA00012939"/>
    </source>
</evidence>
<organism evidence="11 12">
    <name type="scientific">Alicyclobacillus hesperidum</name>
    <dbReference type="NCBI Taxonomy" id="89784"/>
    <lineage>
        <taxon>Bacteria</taxon>
        <taxon>Bacillati</taxon>
        <taxon>Bacillota</taxon>
        <taxon>Bacilli</taxon>
        <taxon>Bacillales</taxon>
        <taxon>Alicyclobacillaceae</taxon>
        <taxon>Alicyclobacillus</taxon>
    </lineage>
</organism>
<sequence length="391" mass="42585">MKKALHFGAGNIGRGFIGMVLCDNGYHVVFADVVPSLVEQLAAAGSYRVITLDTEIETKEVAGVRAVLLGSQACREELVDADLVTTAVGLGNLVHVADVLADGLQRRMQRNPEPMLNVIACENAIRATSTLRDLVYERVDHEVRTWLDGHVGFPDAAVDRIAPNRDGYAVEPLDAVVERYFEWDIEQPAVRGELALSGATFVRDLGPYLERKLYLVNGAHAAAAYAGYRRGHQTVREAMQDPAIAQLVADVQEEAAQGLTSAYPDLTLSGLRQYANTVRTRFLNPHVVDHVDRVGRDPLRKLAASDRLFGPLRLTMAAGRKAPALTSAIAFALSYDNEQDESAQKVQQMIQEHGVSQAIAQIAGCTDETVVASIVREYERIQGGIWNGTAS</sequence>
<dbReference type="InterPro" id="IPR000669">
    <property type="entry name" value="Mannitol_DH"/>
</dbReference>
<dbReference type="InterPro" id="IPR036291">
    <property type="entry name" value="NAD(P)-bd_dom_sf"/>
</dbReference>
<dbReference type="NCBIfam" id="NF002652">
    <property type="entry name" value="PRK02318.2-5"/>
    <property type="match status" value="1"/>
</dbReference>
<dbReference type="GO" id="GO:0008926">
    <property type="term" value="F:mannitol-1-phosphate 5-dehydrogenase activity"/>
    <property type="evidence" value="ECO:0007669"/>
    <property type="project" value="UniProtKB-UniRule"/>
</dbReference>
<reference evidence="12" key="2">
    <citation type="submission" date="2016-10" db="EMBL/GenBank/DDBJ databases">
        <authorList>
            <person name="Varghese N."/>
        </authorList>
    </citation>
    <scope>NUCLEOTIDE SEQUENCE [LARGE SCALE GENOMIC DNA]</scope>
    <source>
        <strain evidence="12">DSM 12489</strain>
    </source>
</reference>
<dbReference type="SUPFAM" id="SSF48179">
    <property type="entry name" value="6-phosphogluconate dehydrogenase C-terminal domain-like"/>
    <property type="match status" value="1"/>
</dbReference>
<accession>A0A1H2W4D8</accession>
<feature type="domain" description="Mannitol dehydrogenase C-terminal" evidence="9">
    <location>
        <begin position="204"/>
        <end position="381"/>
    </location>
</feature>
<dbReference type="HAMAP" id="MF_00196">
    <property type="entry name" value="Mannitol_dehydrog"/>
    <property type="match status" value="1"/>
</dbReference>
<dbReference type="PROSITE" id="PS00974">
    <property type="entry name" value="MANNITOL_DHGENASE"/>
    <property type="match status" value="1"/>
</dbReference>
<evidence type="ECO:0000313" key="11">
    <source>
        <dbReference type="EMBL" id="SDW75440.1"/>
    </source>
</evidence>
<dbReference type="PANTHER" id="PTHR30524:SF0">
    <property type="entry name" value="ALTRONATE OXIDOREDUCTASE-RELATED"/>
    <property type="match status" value="1"/>
</dbReference>